<dbReference type="CDD" id="cd03419">
    <property type="entry name" value="GRX_GRXh_1_2_like"/>
    <property type="match status" value="2"/>
</dbReference>
<dbReference type="PANTHER" id="PTHR10168">
    <property type="entry name" value="GLUTAREDOXIN"/>
    <property type="match status" value="1"/>
</dbReference>
<evidence type="ECO:0000259" key="5">
    <source>
        <dbReference type="Pfam" id="PF00462"/>
    </source>
</evidence>
<evidence type="ECO:0000256" key="2">
    <source>
        <dbReference type="ARBA" id="ARBA00007568"/>
    </source>
</evidence>
<name>A0A8X8AF09_POPTO</name>
<evidence type="ECO:0000313" key="6">
    <source>
        <dbReference type="EMBL" id="KAG6787139.1"/>
    </source>
</evidence>
<keyword evidence="4" id="KW-0676">Redox-active center</keyword>
<comment type="subcellular location">
    <subcellularLocation>
        <location evidence="1">Cytoplasm</location>
    </subcellularLocation>
</comment>
<dbReference type="AlphaFoldDB" id="A0A8X8AF09"/>
<dbReference type="Pfam" id="PF00462">
    <property type="entry name" value="Glutaredoxin"/>
    <property type="match status" value="2"/>
</dbReference>
<accession>A0A8X8AF09</accession>
<feature type="domain" description="Glutaredoxin" evidence="5">
    <location>
        <begin position="228"/>
        <end position="289"/>
    </location>
</feature>
<feature type="domain" description="Glutaredoxin" evidence="5">
    <location>
        <begin position="14"/>
        <end position="75"/>
    </location>
</feature>
<evidence type="ECO:0000256" key="3">
    <source>
        <dbReference type="ARBA" id="ARBA00022490"/>
    </source>
</evidence>
<keyword evidence="3" id="KW-0963">Cytoplasm</keyword>
<dbReference type="InterPro" id="IPR011905">
    <property type="entry name" value="GlrX-like_pln_2"/>
</dbReference>
<dbReference type="NCBIfam" id="TIGR02189">
    <property type="entry name" value="GlrX-like_plant"/>
    <property type="match status" value="2"/>
</dbReference>
<dbReference type="EMBL" id="JAAWWB010000003">
    <property type="protein sequence ID" value="KAG6787139.1"/>
    <property type="molecule type" value="Genomic_DNA"/>
</dbReference>
<evidence type="ECO:0000256" key="4">
    <source>
        <dbReference type="ARBA" id="ARBA00023284"/>
    </source>
</evidence>
<dbReference type="InterPro" id="IPR002109">
    <property type="entry name" value="Glutaredoxin"/>
</dbReference>
<sequence length="314" mass="34696">MDQVRELASKNAAVIFTKSSCCMCHSIKTLFYELGASPAIHELDRETNGREMEWALRGLGCNPTVPAVFIGGKWVGSAKDVLSLHLDGSLKQMLMEAKAIWAFLFLEFPDYIVCKNDSSYYDGNYGDSQDSLILYTQHLSILIKKRCISGMHVRTLLTCKSLHSLECSGIIYNRVSHDRGLEGIMQVGRRSTKNRSTESNLVPNLSTKGFKEGDCGNLVMGLASEKGVVIFSKSSCCLCYAVKILFQEIGVDPLVYEIDQDPEGREMERALTRLGCNAPVPAVFIGGKLMGSTNEVMSLHLSGSLIQMLKPYKN</sequence>
<organism evidence="6 7">
    <name type="scientific">Populus tomentosa</name>
    <name type="common">Chinese white poplar</name>
    <dbReference type="NCBI Taxonomy" id="118781"/>
    <lineage>
        <taxon>Eukaryota</taxon>
        <taxon>Viridiplantae</taxon>
        <taxon>Streptophyta</taxon>
        <taxon>Embryophyta</taxon>
        <taxon>Tracheophyta</taxon>
        <taxon>Spermatophyta</taxon>
        <taxon>Magnoliopsida</taxon>
        <taxon>eudicotyledons</taxon>
        <taxon>Gunneridae</taxon>
        <taxon>Pentapetalae</taxon>
        <taxon>rosids</taxon>
        <taxon>fabids</taxon>
        <taxon>Malpighiales</taxon>
        <taxon>Salicaceae</taxon>
        <taxon>Saliceae</taxon>
        <taxon>Populus</taxon>
    </lineage>
</organism>
<proteinExistence type="inferred from homology"/>
<dbReference type="Proteomes" id="UP000886885">
    <property type="component" value="Chromosome 2A"/>
</dbReference>
<evidence type="ECO:0000256" key="1">
    <source>
        <dbReference type="ARBA" id="ARBA00004496"/>
    </source>
</evidence>
<dbReference type="OrthoDB" id="418495at2759"/>
<keyword evidence="7" id="KW-1185">Reference proteome</keyword>
<evidence type="ECO:0000313" key="7">
    <source>
        <dbReference type="Proteomes" id="UP000886885"/>
    </source>
</evidence>
<protein>
    <recommendedName>
        <fullName evidence="5">Glutaredoxin domain-containing protein</fullName>
    </recommendedName>
</protein>
<gene>
    <name evidence="6" type="ORF">POTOM_008770</name>
</gene>
<dbReference type="PROSITE" id="PS51354">
    <property type="entry name" value="GLUTAREDOXIN_2"/>
    <property type="match status" value="2"/>
</dbReference>
<dbReference type="GO" id="GO:0005737">
    <property type="term" value="C:cytoplasm"/>
    <property type="evidence" value="ECO:0007669"/>
    <property type="project" value="UniProtKB-SubCell"/>
</dbReference>
<comment type="similarity">
    <text evidence="2">Belongs to the glutaredoxin family. CC-type subfamily.</text>
</comment>
<reference evidence="6" key="1">
    <citation type="journal article" date="2020" name="bioRxiv">
        <title>Hybrid origin of Populus tomentosa Carr. identified through genome sequencing and phylogenomic analysis.</title>
        <authorList>
            <person name="An X."/>
            <person name="Gao K."/>
            <person name="Chen Z."/>
            <person name="Li J."/>
            <person name="Yang X."/>
            <person name="Yang X."/>
            <person name="Zhou J."/>
            <person name="Guo T."/>
            <person name="Zhao T."/>
            <person name="Huang S."/>
            <person name="Miao D."/>
            <person name="Khan W.U."/>
            <person name="Rao P."/>
            <person name="Ye M."/>
            <person name="Lei B."/>
            <person name="Liao W."/>
            <person name="Wang J."/>
            <person name="Ji L."/>
            <person name="Li Y."/>
            <person name="Guo B."/>
            <person name="Mustafa N.S."/>
            <person name="Li S."/>
            <person name="Yun Q."/>
            <person name="Keller S.R."/>
            <person name="Mao J."/>
            <person name="Zhang R."/>
            <person name="Strauss S.H."/>
        </authorList>
    </citation>
    <scope>NUCLEOTIDE SEQUENCE</scope>
    <source>
        <strain evidence="6">GM15</strain>
        <tissue evidence="6">Leaf</tissue>
    </source>
</reference>
<comment type="caution">
    <text evidence="6">The sequence shown here is derived from an EMBL/GenBank/DDBJ whole genome shotgun (WGS) entry which is preliminary data.</text>
</comment>
<dbReference type="FunFam" id="3.40.30.10:FF:000028">
    <property type="entry name" value="Glutaredoxin family protein"/>
    <property type="match status" value="1"/>
</dbReference>